<protein>
    <submittedName>
        <fullName evidence="2">Uncharacterized protein</fullName>
    </submittedName>
</protein>
<name>A0A8T1R3S1_CARIL</name>
<evidence type="ECO:0000313" key="3">
    <source>
        <dbReference type="Proteomes" id="UP000811609"/>
    </source>
</evidence>
<accession>A0A8T1R3S1</accession>
<evidence type="ECO:0000256" key="1">
    <source>
        <dbReference type="SAM" id="MobiDB-lite"/>
    </source>
</evidence>
<comment type="caution">
    <text evidence="2">The sequence shown here is derived from an EMBL/GenBank/DDBJ whole genome shotgun (WGS) entry which is preliminary data.</text>
</comment>
<dbReference type="AlphaFoldDB" id="A0A8T1R3S1"/>
<dbReference type="EMBL" id="CM031811">
    <property type="protein sequence ID" value="KAG6661405.1"/>
    <property type="molecule type" value="Genomic_DNA"/>
</dbReference>
<feature type="region of interest" description="Disordered" evidence="1">
    <location>
        <begin position="1"/>
        <end position="22"/>
    </location>
</feature>
<reference evidence="2" key="1">
    <citation type="submission" date="2020-12" db="EMBL/GenBank/DDBJ databases">
        <title>WGS assembly of Carya illinoinensis cv. Pawnee.</title>
        <authorList>
            <person name="Platts A."/>
            <person name="Shu S."/>
            <person name="Wright S."/>
            <person name="Barry K."/>
            <person name="Edger P."/>
            <person name="Pires J.C."/>
            <person name="Schmutz J."/>
        </authorList>
    </citation>
    <scope>NUCLEOTIDE SEQUENCE</scope>
    <source>
        <tissue evidence="2">Leaf</tissue>
    </source>
</reference>
<keyword evidence="3" id="KW-1185">Reference proteome</keyword>
<sequence length="161" mass="17905">MHPCNAKTNKISKHPNLPRLLPQSSPNAHSVCDETCNGGVVVICSGDPPLFPHKSHPSIKKYILYLDRKNTVHFLLLFVGFVMAHKTKRARMEVEEECGAEEKCRVEAIEPVEEEKKHGRIKEIGGEGRERCWVLGQETEKGNDSVIGGGFSMESGRELVG</sequence>
<organism evidence="2 3">
    <name type="scientific">Carya illinoinensis</name>
    <name type="common">Pecan</name>
    <dbReference type="NCBI Taxonomy" id="32201"/>
    <lineage>
        <taxon>Eukaryota</taxon>
        <taxon>Viridiplantae</taxon>
        <taxon>Streptophyta</taxon>
        <taxon>Embryophyta</taxon>
        <taxon>Tracheophyta</taxon>
        <taxon>Spermatophyta</taxon>
        <taxon>Magnoliopsida</taxon>
        <taxon>eudicotyledons</taxon>
        <taxon>Gunneridae</taxon>
        <taxon>Pentapetalae</taxon>
        <taxon>rosids</taxon>
        <taxon>fabids</taxon>
        <taxon>Fagales</taxon>
        <taxon>Juglandaceae</taxon>
        <taxon>Carya</taxon>
    </lineage>
</organism>
<proteinExistence type="predicted"/>
<gene>
    <name evidence="2" type="ORF">CIPAW_03G172000</name>
</gene>
<dbReference type="Proteomes" id="UP000811609">
    <property type="component" value="Chromosome 3"/>
</dbReference>
<evidence type="ECO:0000313" key="2">
    <source>
        <dbReference type="EMBL" id="KAG6661405.1"/>
    </source>
</evidence>